<dbReference type="AlphaFoldDB" id="A0A2I7N389"/>
<dbReference type="Proteomes" id="UP000236655">
    <property type="component" value="Chromosome"/>
</dbReference>
<dbReference type="GO" id="GO:0006508">
    <property type="term" value="P:proteolysis"/>
    <property type="evidence" value="ECO:0007669"/>
    <property type="project" value="UniProtKB-KW"/>
</dbReference>
<dbReference type="EMBL" id="CP024847">
    <property type="protein sequence ID" value="AUR50919.1"/>
    <property type="molecule type" value="Genomic_DNA"/>
</dbReference>
<dbReference type="RefSeq" id="WP_102950219.1">
    <property type="nucleotide sequence ID" value="NZ_CP024847.1"/>
</dbReference>
<dbReference type="OrthoDB" id="9790784at2"/>
<feature type="active site" description="Charge relay system" evidence="5">
    <location>
        <position position="260"/>
    </location>
</feature>
<dbReference type="Gene3D" id="3.40.50.200">
    <property type="entry name" value="Peptidase S8/S53 domain"/>
    <property type="match status" value="1"/>
</dbReference>
<dbReference type="Pfam" id="PF00082">
    <property type="entry name" value="Peptidase_S8"/>
    <property type="match status" value="1"/>
</dbReference>
<evidence type="ECO:0000256" key="1">
    <source>
        <dbReference type="ARBA" id="ARBA00011073"/>
    </source>
</evidence>
<proteinExistence type="inferred from homology"/>
<dbReference type="InterPro" id="IPR023828">
    <property type="entry name" value="Peptidase_S8_Ser-AS"/>
</dbReference>
<dbReference type="GO" id="GO:0004252">
    <property type="term" value="F:serine-type endopeptidase activity"/>
    <property type="evidence" value="ECO:0007669"/>
    <property type="project" value="UniProtKB-UniRule"/>
</dbReference>
<keyword evidence="8" id="KW-1185">Reference proteome</keyword>
<evidence type="ECO:0000256" key="2">
    <source>
        <dbReference type="ARBA" id="ARBA00022670"/>
    </source>
</evidence>
<dbReference type="PANTHER" id="PTHR43806:SF11">
    <property type="entry name" value="CEREVISIN-RELATED"/>
    <property type="match status" value="1"/>
</dbReference>
<dbReference type="InterPro" id="IPR050131">
    <property type="entry name" value="Peptidase_S8_subtilisin-like"/>
</dbReference>
<evidence type="ECO:0000256" key="5">
    <source>
        <dbReference type="PROSITE-ProRule" id="PRU01240"/>
    </source>
</evidence>
<keyword evidence="2 5" id="KW-0645">Protease</keyword>
<sequence length="516" mass="54749">MLTRLNKQANGKFKMGLLLGVLTATIYAETGTSNNQIILRYEPTAEQQKFINSAKNLQEKNQDIKQVKAKLMEKLSTAKLQALSAVAGQQVVDFGPYALGGRVLTFKKNLTPTEMAQVISRLKKIPGVANVEENVILSADEVVSLNREQWELFDVSAYDGAKSIVRPFGTKLYGAGFYSDGSFHGSGSGVTVAVVDSGYTPHPNFISHLQPLPDNKGYGYTFISDCSNAGTCPATQTESLAILPYPDALDLGGATKNKWHGTGVIGTIIGQHINAEANRGGAPASRVVPVRVLGKNGGTMSDLLAAIEWAGGIHPIPNSNPAKVINVSMSGPATVCSTELQRVFNELDEAKVTVVVTAGNTSENYTTREPANCKDTNRNVITVAALGSVDYLVDYSSAGKVTIAAPGGDDSTDIVHGLGILSTSYSGNKYGDCNGNQCFIYKPYKGTSFAAPLVTAAIADILAIKPNLTPEQIVKILRDSASPIQENGKCTKKICVVDAGRLNVAAALKLAETYNN</sequence>
<evidence type="ECO:0000313" key="7">
    <source>
        <dbReference type="EMBL" id="AUR50919.1"/>
    </source>
</evidence>
<dbReference type="SUPFAM" id="SSF52743">
    <property type="entry name" value="Subtilisin-like"/>
    <property type="match status" value="1"/>
</dbReference>
<feature type="domain" description="Peptidase S8/S53" evidence="6">
    <location>
        <begin position="187"/>
        <end position="482"/>
    </location>
</feature>
<gene>
    <name evidence="7" type="ORF">CUN60_00905</name>
</gene>
<comment type="similarity">
    <text evidence="1 5">Belongs to the peptidase S8 family.</text>
</comment>
<dbReference type="InterPro" id="IPR015500">
    <property type="entry name" value="Peptidase_S8_subtilisin-rel"/>
</dbReference>
<evidence type="ECO:0000313" key="8">
    <source>
        <dbReference type="Proteomes" id="UP000236655"/>
    </source>
</evidence>
<evidence type="ECO:0000259" key="6">
    <source>
        <dbReference type="Pfam" id="PF00082"/>
    </source>
</evidence>
<dbReference type="InterPro" id="IPR000209">
    <property type="entry name" value="Peptidase_S8/S53_dom"/>
</dbReference>
<evidence type="ECO:0000256" key="4">
    <source>
        <dbReference type="ARBA" id="ARBA00022825"/>
    </source>
</evidence>
<dbReference type="PANTHER" id="PTHR43806">
    <property type="entry name" value="PEPTIDASE S8"/>
    <property type="match status" value="1"/>
</dbReference>
<dbReference type="PROSITE" id="PS00138">
    <property type="entry name" value="SUBTILASE_SER"/>
    <property type="match status" value="1"/>
</dbReference>
<dbReference type="InterPro" id="IPR036852">
    <property type="entry name" value="Peptidase_S8/S53_dom_sf"/>
</dbReference>
<evidence type="ECO:0000256" key="3">
    <source>
        <dbReference type="ARBA" id="ARBA00022801"/>
    </source>
</evidence>
<dbReference type="PRINTS" id="PR00723">
    <property type="entry name" value="SUBTILISIN"/>
</dbReference>
<protein>
    <recommendedName>
        <fullName evidence="6">Peptidase S8/S53 domain-containing protein</fullName>
    </recommendedName>
</protein>
<organism evidence="7 8">
    <name type="scientific">Aquella oligotrophica</name>
    <dbReference type="NCBI Taxonomy" id="2067065"/>
    <lineage>
        <taxon>Bacteria</taxon>
        <taxon>Pseudomonadati</taxon>
        <taxon>Pseudomonadota</taxon>
        <taxon>Betaproteobacteria</taxon>
        <taxon>Neisseriales</taxon>
        <taxon>Neisseriaceae</taxon>
        <taxon>Aquella</taxon>
    </lineage>
</organism>
<reference evidence="8" key="1">
    <citation type="submission" date="2017-11" db="EMBL/GenBank/DDBJ databases">
        <authorList>
            <person name="Chan K.G."/>
            <person name="Lee L.S."/>
        </authorList>
    </citation>
    <scope>NUCLEOTIDE SEQUENCE [LARGE SCALE GENOMIC DNA]</scope>
    <source>
        <strain evidence="8">DSM 100970</strain>
    </source>
</reference>
<feature type="active site" description="Charge relay system" evidence="5">
    <location>
        <position position="448"/>
    </location>
</feature>
<accession>A0A2I7N389</accession>
<feature type="active site" description="Charge relay system" evidence="5">
    <location>
        <position position="196"/>
    </location>
</feature>
<dbReference type="KEGG" id="nba:CUN60_00905"/>
<keyword evidence="4 5" id="KW-0720">Serine protease</keyword>
<keyword evidence="3 5" id="KW-0378">Hydrolase</keyword>
<name>A0A2I7N389_9NEIS</name>
<dbReference type="PROSITE" id="PS51892">
    <property type="entry name" value="SUBTILASE"/>
    <property type="match status" value="1"/>
</dbReference>